<dbReference type="eggNOG" id="ENOG5032V0A">
    <property type="taxonomic scope" value="Bacteria"/>
</dbReference>
<gene>
    <name evidence="2" type="ORF">R2601_21682</name>
</gene>
<keyword evidence="1" id="KW-0812">Transmembrane</keyword>
<name>Q0FNX8_SALBH</name>
<dbReference type="AlphaFoldDB" id="Q0FNX8"/>
<dbReference type="EMBL" id="AATQ01000020">
    <property type="protein sequence ID" value="EAU45925.1"/>
    <property type="molecule type" value="Genomic_DNA"/>
</dbReference>
<keyword evidence="1" id="KW-1133">Transmembrane helix</keyword>
<proteinExistence type="predicted"/>
<dbReference type="Proteomes" id="UP000006230">
    <property type="component" value="Unassembled WGS sequence"/>
</dbReference>
<keyword evidence="1" id="KW-0472">Membrane</keyword>
<dbReference type="GeneID" id="92503486"/>
<dbReference type="OrthoDB" id="7406133at2"/>
<dbReference type="HOGENOM" id="CLU_100481_0_0_5"/>
<sequence>MWDWITQNSGALSAVLNAAMLVVWIAYLQLFFVSFRRSNRTVIHIGLAAARDGDGRCLVTNMGSDTAYVLAVKIDLDFGEESRSALVTDRVEDDDPLGGDFREKTNEGPLGGGEALDIGSLRRIVQRAAHRTGEELSLEQCRAVTLTVMVASQQAHRMSGGYKRYEIERGDDGEMRFRPSDVLTRQIRRRSQRRELRDMLNA</sequence>
<dbReference type="STRING" id="314265.R2601_21682"/>
<feature type="transmembrane region" description="Helical" evidence="1">
    <location>
        <begin position="12"/>
        <end position="33"/>
    </location>
</feature>
<comment type="caution">
    <text evidence="2">The sequence shown here is derived from an EMBL/GenBank/DDBJ whole genome shotgun (WGS) entry which is preliminary data.</text>
</comment>
<evidence type="ECO:0000313" key="3">
    <source>
        <dbReference type="Proteomes" id="UP000006230"/>
    </source>
</evidence>
<evidence type="ECO:0000256" key="1">
    <source>
        <dbReference type="SAM" id="Phobius"/>
    </source>
</evidence>
<keyword evidence="3" id="KW-1185">Reference proteome</keyword>
<protein>
    <submittedName>
        <fullName evidence="2">Uncharacterized protein</fullName>
    </submittedName>
</protein>
<organism evidence="2 3">
    <name type="scientific">Salipiger bermudensis (strain DSM 26914 / JCM 13377 / KCTC 12554 / HTCC2601)</name>
    <name type="common">Pelagibaca bermudensis</name>
    <dbReference type="NCBI Taxonomy" id="314265"/>
    <lineage>
        <taxon>Bacteria</taxon>
        <taxon>Pseudomonadati</taxon>
        <taxon>Pseudomonadota</taxon>
        <taxon>Alphaproteobacteria</taxon>
        <taxon>Rhodobacterales</taxon>
        <taxon>Roseobacteraceae</taxon>
        <taxon>Salipiger</taxon>
    </lineage>
</organism>
<accession>Q0FNX8</accession>
<dbReference type="RefSeq" id="WP_007799354.1">
    <property type="nucleotide sequence ID" value="NZ_DS022276.1"/>
</dbReference>
<reference evidence="2 3" key="1">
    <citation type="journal article" date="2010" name="J. Bacteriol.">
        <title>Genome sequences of Pelagibaca bermudensis HTCC2601T and Maritimibacter alkaliphilus HTCC2654T, the type strains of two marine Roseobacter genera.</title>
        <authorList>
            <person name="Thrash J.C."/>
            <person name="Cho J.C."/>
            <person name="Ferriera S."/>
            <person name="Johnson J."/>
            <person name="Vergin K.L."/>
            <person name="Giovannoni S.J."/>
        </authorList>
    </citation>
    <scope>NUCLEOTIDE SEQUENCE [LARGE SCALE GENOMIC DNA]</scope>
    <source>
        <strain evidence="3">DSM 26914 / JCM 13377 / KCTC 12554 / HTCC2601</strain>
    </source>
</reference>
<evidence type="ECO:0000313" key="2">
    <source>
        <dbReference type="EMBL" id="EAU45925.1"/>
    </source>
</evidence>